<dbReference type="PANTHER" id="PTHR16306:SF0">
    <property type="entry name" value="TRANSLIN-ASSOCIATED FACTOR X-INTERACTING PROTEIN 1"/>
    <property type="match status" value="1"/>
</dbReference>
<keyword evidence="4" id="KW-1185">Reference proteome</keyword>
<protein>
    <recommendedName>
        <fullName evidence="2">Translin-associated factor X-interacting protein 1 N-terminal domain-containing protein</fullName>
    </recommendedName>
</protein>
<dbReference type="GO" id="GO:0005737">
    <property type="term" value="C:cytoplasm"/>
    <property type="evidence" value="ECO:0000318"/>
    <property type="project" value="GO_Central"/>
</dbReference>
<gene>
    <name evidence="3" type="primary">TSNAXIP1</name>
</gene>
<reference evidence="3 4" key="1">
    <citation type="journal article" date="2008" name="Nature">
        <title>Genome analysis of the platypus reveals unique signatures of evolution.</title>
        <authorList>
            <person name="Warren W.C."/>
            <person name="Hillier L.W."/>
            <person name="Marshall Graves J.A."/>
            <person name="Birney E."/>
            <person name="Ponting C.P."/>
            <person name="Grutzner F."/>
            <person name="Belov K."/>
            <person name="Miller W."/>
            <person name="Clarke L."/>
            <person name="Chinwalla A.T."/>
            <person name="Yang S.P."/>
            <person name="Heger A."/>
            <person name="Locke D.P."/>
            <person name="Miethke P."/>
            <person name="Waters P.D."/>
            <person name="Veyrunes F."/>
            <person name="Fulton L."/>
            <person name="Fulton B."/>
            <person name="Graves T."/>
            <person name="Wallis J."/>
            <person name="Puente X.S."/>
            <person name="Lopez-Otin C."/>
            <person name="Ordonez G.R."/>
            <person name="Eichler E.E."/>
            <person name="Chen L."/>
            <person name="Cheng Z."/>
            <person name="Deakin J.E."/>
            <person name="Alsop A."/>
            <person name="Thompson K."/>
            <person name="Kirby P."/>
            <person name="Papenfuss A.T."/>
            <person name="Wakefield M.J."/>
            <person name="Olender T."/>
            <person name="Lancet D."/>
            <person name="Huttley G.A."/>
            <person name="Smit A.F."/>
            <person name="Pask A."/>
            <person name="Temple-Smith P."/>
            <person name="Batzer M.A."/>
            <person name="Walker J.A."/>
            <person name="Konkel M.K."/>
            <person name="Harris R.S."/>
            <person name="Whittington C.M."/>
            <person name="Wong E.S."/>
            <person name="Gemmell N.J."/>
            <person name="Buschiazzo E."/>
            <person name="Vargas Jentzsch I.M."/>
            <person name="Merkel A."/>
            <person name="Schmitz J."/>
            <person name="Zemann A."/>
            <person name="Churakov G."/>
            <person name="Kriegs J.O."/>
            <person name="Brosius J."/>
            <person name="Murchison E.P."/>
            <person name="Sachidanandam R."/>
            <person name="Smith C."/>
            <person name="Hannon G.J."/>
            <person name="Tsend-Ayush E."/>
            <person name="McMillan D."/>
            <person name="Attenborough R."/>
            <person name="Rens W."/>
            <person name="Ferguson-Smith M."/>
            <person name="Lefevre C.M."/>
            <person name="Sharp J.A."/>
            <person name="Nicholas K.R."/>
            <person name="Ray D.A."/>
            <person name="Kube M."/>
            <person name="Reinhardt R."/>
            <person name="Pringle T.H."/>
            <person name="Taylor J."/>
            <person name="Jones R.C."/>
            <person name="Nixon B."/>
            <person name="Dacheux J.L."/>
            <person name="Niwa H."/>
            <person name="Sekita Y."/>
            <person name="Huang X."/>
            <person name="Stark A."/>
            <person name="Kheradpour P."/>
            <person name="Kellis M."/>
            <person name="Flicek P."/>
            <person name="Chen Y."/>
            <person name="Webber C."/>
            <person name="Hardison R."/>
            <person name="Nelson J."/>
            <person name="Hallsworth-Pepin K."/>
            <person name="Delehaunty K."/>
            <person name="Markovic C."/>
            <person name="Minx P."/>
            <person name="Feng Y."/>
            <person name="Kremitzki C."/>
            <person name="Mitreva M."/>
            <person name="Glasscock J."/>
            <person name="Wylie T."/>
            <person name="Wohldmann P."/>
            <person name="Thiru P."/>
            <person name="Nhan M.N."/>
            <person name="Pohl C.S."/>
            <person name="Smith S.M."/>
            <person name="Hou S."/>
            <person name="Nefedov M."/>
            <person name="de Jong P.J."/>
            <person name="Renfree M.B."/>
            <person name="Mardis E.R."/>
            <person name="Wilson R.K."/>
        </authorList>
    </citation>
    <scope>NUCLEOTIDE SEQUENCE [LARGE SCALE GENOMIC DNA]</scope>
    <source>
        <strain evidence="3 4">Glennie</strain>
    </source>
</reference>
<evidence type="ECO:0000313" key="4">
    <source>
        <dbReference type="Proteomes" id="UP000002279"/>
    </source>
</evidence>
<dbReference type="InterPro" id="IPR032755">
    <property type="entry name" value="TSNAXIP1_N"/>
</dbReference>
<dbReference type="STRING" id="9258.ENSOANP00000015181"/>
<sequence length="502" mass="60377">FLISHSLLHGRDSLTFKPELILFFSCSFHRIYHHHSLLTSSRPQYLKQLEDYLRRQLMFLDLMKEKNPDLRFQPFREVFEYFIEDFKIYKPLLASIKNAYEFNLQEKIRTLEPLKLKLITLREEYIQKILAIRCEEKHEVKKLNEDKLNLMKVIRKKNEEVISLEVARLRKSLTEEYVQYRNESDARKVLLADLNELRYQQDELSLLHPTEIWKEDQVKLKMALKMARRDLTQAQMEMTLLRANFGDVVPRKIFEQLEKNHNVLLEEMEMLKHFSEGLRKDYNTLHQQHRDTVKERDQLILEVQELRRSHTPRPNWSKCPEVVAGGMDRWQTLIRGKNSDQLVDVLLEEIGERWLRDQEVFPGLGQSDEVPVYLRHDSAVKNKNLSKKEVVDIIKDIWKTRGEEEECQENLPEYFLRYIKEHYEETSAMEWTYSIYETIRIFRCNEVMRQFYDILTRKVIKNPFPTLFPRKVVSWHREQKSMGISICSSLASLLLVYFPFDS</sequence>
<keyword evidence="1" id="KW-0175">Coiled coil</keyword>
<dbReference type="GeneTree" id="ENSGT00390000018598"/>
<dbReference type="Pfam" id="PF15739">
    <property type="entry name" value="TSNAXIP1_N"/>
    <property type="match status" value="1"/>
</dbReference>
<reference evidence="3" key="2">
    <citation type="submission" date="2025-08" db="UniProtKB">
        <authorList>
            <consortium name="Ensembl"/>
        </authorList>
    </citation>
    <scope>IDENTIFICATION</scope>
    <source>
        <strain evidence="3">Glennie</strain>
    </source>
</reference>
<name>F6S1E3_ORNAN</name>
<proteinExistence type="predicted"/>
<dbReference type="InParanoid" id="F6S1E3"/>
<dbReference type="FunCoup" id="F6S1E3">
    <property type="interactions" value="22"/>
</dbReference>
<dbReference type="Proteomes" id="UP000002279">
    <property type="component" value="Chromosome X1"/>
</dbReference>
<reference evidence="3" key="3">
    <citation type="submission" date="2025-09" db="UniProtKB">
        <authorList>
            <consortium name="Ensembl"/>
        </authorList>
    </citation>
    <scope>IDENTIFICATION</scope>
    <source>
        <strain evidence="3">Glennie</strain>
    </source>
</reference>
<feature type="domain" description="Translin-associated factor X-interacting protein 1 N-terminal" evidence="2">
    <location>
        <begin position="50"/>
        <end position="156"/>
    </location>
</feature>
<dbReference type="Ensembl" id="ENSOANT00000015184.3">
    <property type="protein sequence ID" value="ENSOANP00000015181.2"/>
    <property type="gene ID" value="ENSOANG00000009563.3"/>
</dbReference>
<evidence type="ECO:0000313" key="3">
    <source>
        <dbReference type="Ensembl" id="ENSOANP00000015181.2"/>
    </source>
</evidence>
<dbReference type="AlphaFoldDB" id="F6S1E3"/>
<evidence type="ECO:0000256" key="1">
    <source>
        <dbReference type="ARBA" id="ARBA00023054"/>
    </source>
</evidence>
<accession>F6S1E3</accession>
<organism evidence="3 4">
    <name type="scientific">Ornithorhynchus anatinus</name>
    <name type="common">Duckbill platypus</name>
    <dbReference type="NCBI Taxonomy" id="9258"/>
    <lineage>
        <taxon>Eukaryota</taxon>
        <taxon>Metazoa</taxon>
        <taxon>Chordata</taxon>
        <taxon>Craniata</taxon>
        <taxon>Vertebrata</taxon>
        <taxon>Euteleostomi</taxon>
        <taxon>Mammalia</taxon>
        <taxon>Monotremata</taxon>
        <taxon>Ornithorhynchidae</taxon>
        <taxon>Ornithorhynchus</taxon>
    </lineage>
</organism>
<dbReference type="OMA" id="CEEKHEV"/>
<evidence type="ECO:0000259" key="2">
    <source>
        <dbReference type="Pfam" id="PF15739"/>
    </source>
</evidence>
<dbReference type="Bgee" id="ENSOANG00000009563">
    <property type="expression patterns" value="Expressed in testis and 7 other cell types or tissues"/>
</dbReference>
<dbReference type="eggNOG" id="ENOG502QTWK">
    <property type="taxonomic scope" value="Eukaryota"/>
</dbReference>
<dbReference type="PANTHER" id="PTHR16306">
    <property type="entry name" value="TRANSLIN-ASSOCIATED FACTOR X-INTERACTING PROTEIN 1"/>
    <property type="match status" value="1"/>
</dbReference>
<dbReference type="HOGENOM" id="CLU_919925_0_0_1"/>